<proteinExistence type="predicted"/>
<organism evidence="2 3">
    <name type="scientific">Volvox reticuliferus</name>
    <dbReference type="NCBI Taxonomy" id="1737510"/>
    <lineage>
        <taxon>Eukaryota</taxon>
        <taxon>Viridiplantae</taxon>
        <taxon>Chlorophyta</taxon>
        <taxon>core chlorophytes</taxon>
        <taxon>Chlorophyceae</taxon>
        <taxon>CS clade</taxon>
        <taxon>Chlamydomonadales</taxon>
        <taxon>Volvocaceae</taxon>
        <taxon>Volvox</taxon>
    </lineage>
</organism>
<evidence type="ECO:0000313" key="2">
    <source>
        <dbReference type="EMBL" id="GIM00114.1"/>
    </source>
</evidence>
<evidence type="ECO:0000256" key="1">
    <source>
        <dbReference type="SAM" id="MobiDB-lite"/>
    </source>
</evidence>
<reference evidence="2" key="1">
    <citation type="journal article" date="2021" name="Proc. Natl. Acad. Sci. U.S.A.">
        <title>Three genomes in the algal genus Volvox reveal the fate of a haploid sex-determining region after a transition to homothallism.</title>
        <authorList>
            <person name="Yamamoto K."/>
            <person name="Hamaji T."/>
            <person name="Kawai-Toyooka H."/>
            <person name="Matsuzaki R."/>
            <person name="Takahashi F."/>
            <person name="Nishimura Y."/>
            <person name="Kawachi M."/>
            <person name="Noguchi H."/>
            <person name="Minakuchi Y."/>
            <person name="Umen J.G."/>
            <person name="Toyoda A."/>
            <person name="Nozaki H."/>
        </authorList>
    </citation>
    <scope>NUCLEOTIDE SEQUENCE</scope>
    <source>
        <strain evidence="2">NIES-3785</strain>
    </source>
</reference>
<dbReference type="EMBL" id="BNCQ01000007">
    <property type="protein sequence ID" value="GIM00114.1"/>
    <property type="molecule type" value="Genomic_DNA"/>
</dbReference>
<accession>A0A8J4DGV2</accession>
<comment type="caution">
    <text evidence="2">The sequence shown here is derived from an EMBL/GenBank/DDBJ whole genome shotgun (WGS) entry which is preliminary data.</text>
</comment>
<dbReference type="AlphaFoldDB" id="A0A8J4DGV2"/>
<name>A0A8J4DGV2_9CHLO</name>
<dbReference type="Proteomes" id="UP000722791">
    <property type="component" value="Unassembled WGS sequence"/>
</dbReference>
<sequence length="277" mass="29612">MVDMAQEAIQAYLASNPAEAEAVSSAPLDAFVADASCIDEYGGAAALLSVFGLQQMGPVAPQALASWVRNVAPGGLAVVVLWPSKADPNGPWGAFDQVVLERAAAVAGKPPPPPNAAATAPAANWEMDLTGPALRDVAGAELLVDRLEQHSMVWESAMQLWKVMTEGGPWRARRLAQGEKVMNDLEARFLAKMAAKEEEQQLHLNGGYEQRPHLLEHHPFARVIVIRRKDVSCGTELAAMQQPQPAEVPLTEQLIGEGGRATASPKTCVRPHPQSTL</sequence>
<feature type="region of interest" description="Disordered" evidence="1">
    <location>
        <begin position="258"/>
        <end position="277"/>
    </location>
</feature>
<evidence type="ECO:0000313" key="3">
    <source>
        <dbReference type="Proteomes" id="UP000722791"/>
    </source>
</evidence>
<protein>
    <submittedName>
        <fullName evidence="2">Uncharacterized protein</fullName>
    </submittedName>
</protein>
<gene>
    <name evidence="2" type="ORF">Vretimale_5010</name>
</gene>